<organism evidence="3 4">
    <name type="scientific">Podospora appendiculata</name>
    <dbReference type="NCBI Taxonomy" id="314037"/>
    <lineage>
        <taxon>Eukaryota</taxon>
        <taxon>Fungi</taxon>
        <taxon>Dikarya</taxon>
        <taxon>Ascomycota</taxon>
        <taxon>Pezizomycotina</taxon>
        <taxon>Sordariomycetes</taxon>
        <taxon>Sordariomycetidae</taxon>
        <taxon>Sordariales</taxon>
        <taxon>Podosporaceae</taxon>
        <taxon>Podospora</taxon>
    </lineage>
</organism>
<feature type="transmembrane region" description="Helical" evidence="2">
    <location>
        <begin position="98"/>
        <end position="120"/>
    </location>
</feature>
<keyword evidence="2" id="KW-0472">Membrane</keyword>
<feature type="region of interest" description="Disordered" evidence="1">
    <location>
        <begin position="1"/>
        <end position="42"/>
    </location>
</feature>
<protein>
    <recommendedName>
        <fullName evidence="5">Tat pathway signal sequence</fullName>
    </recommendedName>
</protein>
<feature type="region of interest" description="Disordered" evidence="1">
    <location>
        <begin position="300"/>
        <end position="328"/>
    </location>
</feature>
<evidence type="ECO:0000256" key="1">
    <source>
        <dbReference type="SAM" id="MobiDB-lite"/>
    </source>
</evidence>
<reference evidence="3" key="2">
    <citation type="submission" date="2023-06" db="EMBL/GenBank/DDBJ databases">
        <authorList>
            <consortium name="Lawrence Berkeley National Laboratory"/>
            <person name="Haridas S."/>
            <person name="Hensen N."/>
            <person name="Bonometti L."/>
            <person name="Westerberg I."/>
            <person name="Brannstrom I.O."/>
            <person name="Guillou S."/>
            <person name="Cros-Aarteil S."/>
            <person name="Calhoun S."/>
            <person name="Kuo A."/>
            <person name="Mondo S."/>
            <person name="Pangilinan J."/>
            <person name="Riley R."/>
            <person name="Labutti K."/>
            <person name="Andreopoulos B."/>
            <person name="Lipzen A."/>
            <person name="Chen C."/>
            <person name="Yanf M."/>
            <person name="Daum C."/>
            <person name="Ng V."/>
            <person name="Clum A."/>
            <person name="Steindorff A."/>
            <person name="Ohm R."/>
            <person name="Martin F."/>
            <person name="Silar P."/>
            <person name="Natvig D."/>
            <person name="Lalanne C."/>
            <person name="Gautier V."/>
            <person name="Ament-Velasquez S.L."/>
            <person name="Kruys A."/>
            <person name="Hutchinson M.I."/>
            <person name="Powell A.J."/>
            <person name="Barry K."/>
            <person name="Miller A.N."/>
            <person name="Grigoriev I.V."/>
            <person name="Debuchy R."/>
            <person name="Gladieux P."/>
            <person name="Thoren M.H."/>
            <person name="Johannesson H."/>
        </authorList>
    </citation>
    <scope>NUCLEOTIDE SEQUENCE</scope>
    <source>
        <strain evidence="3">CBS 314.62</strain>
    </source>
</reference>
<comment type="caution">
    <text evidence="3">The sequence shown here is derived from an EMBL/GenBank/DDBJ whole genome shotgun (WGS) entry which is preliminary data.</text>
</comment>
<dbReference type="AlphaFoldDB" id="A0AAE1CHX4"/>
<keyword evidence="4" id="KW-1185">Reference proteome</keyword>
<sequence>MAPGTRLPRRLSQPLPIIVEDGSDPPRIPPKSPRRPPLSTRTSYISTTSDRAAGAAAAAGQVNPGGGTFPVRAVRGHWHGIFKDQEAWVAKRGGWYRLVLAAILLVGLTVGLAAGLTIGLRNRNQAAPPQHLPTDLFPAGSYTFTTALTNVSTNCTRGNPSAWRCYPYSTYDPSAPSLAAAAFSWVITPATLYSYVISSSDNPFAPSFANVSLTLLDGNQYTERFTFRFPMAKAVVPATATATGPGPGPAVCWFNSTVVSATIWTRMRASYPASITGVPSPTNASYTFAPWPFAVEVKQSQEAGEDVPDCRDASGRAVDSGGGGGGGGGGTGSGECACWYSNYGLPPPGRSGSGGNKTARWGG</sequence>
<evidence type="ECO:0000256" key="2">
    <source>
        <dbReference type="SAM" id="Phobius"/>
    </source>
</evidence>
<keyword evidence="2" id="KW-1133">Transmembrane helix</keyword>
<keyword evidence="2" id="KW-0812">Transmembrane</keyword>
<proteinExistence type="predicted"/>
<evidence type="ECO:0000313" key="4">
    <source>
        <dbReference type="Proteomes" id="UP001270362"/>
    </source>
</evidence>
<reference evidence="3" key="1">
    <citation type="journal article" date="2023" name="Mol. Phylogenet. Evol.">
        <title>Genome-scale phylogeny and comparative genomics of the fungal order Sordariales.</title>
        <authorList>
            <person name="Hensen N."/>
            <person name="Bonometti L."/>
            <person name="Westerberg I."/>
            <person name="Brannstrom I.O."/>
            <person name="Guillou S."/>
            <person name="Cros-Aarteil S."/>
            <person name="Calhoun S."/>
            <person name="Haridas S."/>
            <person name="Kuo A."/>
            <person name="Mondo S."/>
            <person name="Pangilinan J."/>
            <person name="Riley R."/>
            <person name="LaButti K."/>
            <person name="Andreopoulos B."/>
            <person name="Lipzen A."/>
            <person name="Chen C."/>
            <person name="Yan M."/>
            <person name="Daum C."/>
            <person name="Ng V."/>
            <person name="Clum A."/>
            <person name="Steindorff A."/>
            <person name="Ohm R.A."/>
            <person name="Martin F."/>
            <person name="Silar P."/>
            <person name="Natvig D.O."/>
            <person name="Lalanne C."/>
            <person name="Gautier V."/>
            <person name="Ament-Velasquez S.L."/>
            <person name="Kruys A."/>
            <person name="Hutchinson M.I."/>
            <person name="Powell A.J."/>
            <person name="Barry K."/>
            <person name="Miller A.N."/>
            <person name="Grigoriev I.V."/>
            <person name="Debuchy R."/>
            <person name="Gladieux P."/>
            <person name="Hiltunen Thoren M."/>
            <person name="Johannesson H."/>
        </authorList>
    </citation>
    <scope>NUCLEOTIDE SEQUENCE</scope>
    <source>
        <strain evidence="3">CBS 314.62</strain>
    </source>
</reference>
<accession>A0AAE1CHX4</accession>
<name>A0AAE1CHX4_9PEZI</name>
<gene>
    <name evidence="3" type="ORF">B0T22DRAFT_438302</name>
</gene>
<dbReference type="EMBL" id="JAULSO010000001">
    <property type="protein sequence ID" value="KAK3695291.1"/>
    <property type="molecule type" value="Genomic_DNA"/>
</dbReference>
<evidence type="ECO:0008006" key="5">
    <source>
        <dbReference type="Google" id="ProtNLM"/>
    </source>
</evidence>
<dbReference type="Proteomes" id="UP001270362">
    <property type="component" value="Unassembled WGS sequence"/>
</dbReference>
<evidence type="ECO:0000313" key="3">
    <source>
        <dbReference type="EMBL" id="KAK3695291.1"/>
    </source>
</evidence>